<dbReference type="AlphaFoldDB" id="A0AAF0BSK5"/>
<dbReference type="GeneID" id="66895407"/>
<dbReference type="EMBL" id="CP116810">
    <property type="protein sequence ID" value="WCL94469.1"/>
    <property type="molecule type" value="Genomic_DNA"/>
</dbReference>
<gene>
    <name evidence="1" type="ORF">TX73_022170</name>
</gene>
<evidence type="ECO:0000313" key="1">
    <source>
        <dbReference type="EMBL" id="WCL94469.1"/>
    </source>
</evidence>
<sequence>MSFEYRFDVVRPAVWARHRHQHEKMIILHAEVEIELLSSVEASDIRTPTSFSSHIRLSFEALSNDSRPAVVRFDSEIAPALFNHDAAISTVASV</sequence>
<protein>
    <submittedName>
        <fullName evidence="1">Uncharacterized protein</fullName>
    </submittedName>
</protein>
<keyword evidence="2" id="KW-1185">Reference proteome</keyword>
<proteinExistence type="predicted"/>
<accession>A0AAF0BSK5</accession>
<dbReference type="Proteomes" id="UP000001426">
    <property type="component" value="Chromosome"/>
</dbReference>
<dbReference type="RefSeq" id="WP_158306668.1">
    <property type="nucleotide sequence ID" value="NZ_CP116810.1"/>
</dbReference>
<reference evidence="1 2" key="1">
    <citation type="journal article" date="2004" name="Nat. Biotechnol.">
        <title>Complete genome sequence of the metabolically versatile photosynthetic bacterium Rhodopseudomonas palustris.</title>
        <authorList>
            <person name="Larimer F.W."/>
            <person name="Chain P."/>
            <person name="Hauser L."/>
            <person name="Lamerdin J."/>
            <person name="Malfatti S."/>
            <person name="Do L."/>
            <person name="Land M.L."/>
            <person name="Pelletier D.A."/>
            <person name="Beatty J.T."/>
            <person name="Lang A.S."/>
            <person name="Tabita F.R."/>
            <person name="Gibson J.L."/>
            <person name="Hanson T.E."/>
            <person name="Bobst C."/>
            <person name="Torres J.L."/>
            <person name="Peres C."/>
            <person name="Harrison F.H."/>
            <person name="Gibson J."/>
            <person name="Harwood C.S."/>
        </authorList>
    </citation>
    <scope>NUCLEOTIDE SEQUENCE [LARGE SCALE GENOMIC DNA]</scope>
    <source>
        <strain evidence="2">ATCC BAA-98 / CGA009</strain>
    </source>
</reference>
<organism evidence="1 2">
    <name type="scientific">Rhodopseudomonas palustris (strain ATCC BAA-98 / CGA009)</name>
    <dbReference type="NCBI Taxonomy" id="258594"/>
    <lineage>
        <taxon>Bacteria</taxon>
        <taxon>Pseudomonadati</taxon>
        <taxon>Pseudomonadota</taxon>
        <taxon>Alphaproteobacteria</taxon>
        <taxon>Hyphomicrobiales</taxon>
        <taxon>Nitrobacteraceae</taxon>
        <taxon>Rhodopseudomonas</taxon>
    </lineage>
</organism>
<evidence type="ECO:0000313" key="2">
    <source>
        <dbReference type="Proteomes" id="UP000001426"/>
    </source>
</evidence>
<dbReference type="KEGG" id="rpa:TX73_022170"/>
<name>A0AAF0BSK5_RHOPA</name>